<sequence>MAMALSGFESPTMCPPRSFGFRLRICEISLFPFEIWIVLVVECHWIAGHSRRLNVRKKDLEIYSGFCVQDFVVMDQLMRGKNPTQRLVNKYQALTSGNQTMLMRCLNHARASHEKKRAKGSQGQTCRHLTNKEILLQGNAGKSSLAAFHSLPLHAKPSASIFIPLFPSSRYAALNKQLHSLIPQLRLKDVIHLVNLDKWEAEHPFDIKEGQPLGLSATQVVPHVSKDAEDLSGVPPFTETHDRGGGPSSTCSRFPLPPSRRSCRTGFLPRGPGPGLAVLAR</sequence>
<evidence type="ECO:0000313" key="3">
    <source>
        <dbReference type="Proteomes" id="UP001055439"/>
    </source>
</evidence>
<name>A0A9E7E7W8_9LILI</name>
<evidence type="ECO:0000313" key="2">
    <source>
        <dbReference type="EMBL" id="URD71991.1"/>
    </source>
</evidence>
<dbReference type="AlphaFoldDB" id="A0A9E7E7W8"/>
<protein>
    <submittedName>
        <fullName evidence="2">Uncharacterized protein</fullName>
    </submittedName>
</protein>
<gene>
    <name evidence="2" type="ORF">MUK42_37079</name>
</gene>
<proteinExistence type="predicted"/>
<feature type="region of interest" description="Disordered" evidence="1">
    <location>
        <begin position="228"/>
        <end position="257"/>
    </location>
</feature>
<reference evidence="2" key="1">
    <citation type="submission" date="2022-05" db="EMBL/GenBank/DDBJ databases">
        <title>The Musa troglodytarum L. genome provides insights into the mechanism of non-climacteric behaviour and enrichment of carotenoids.</title>
        <authorList>
            <person name="Wang J."/>
        </authorList>
    </citation>
    <scope>NUCLEOTIDE SEQUENCE</scope>
    <source>
        <tissue evidence="2">Leaf</tissue>
    </source>
</reference>
<keyword evidence="3" id="KW-1185">Reference proteome</keyword>
<dbReference type="Proteomes" id="UP001055439">
    <property type="component" value="Chromosome 1"/>
</dbReference>
<evidence type="ECO:0000256" key="1">
    <source>
        <dbReference type="SAM" id="MobiDB-lite"/>
    </source>
</evidence>
<organism evidence="2 3">
    <name type="scientific">Musa troglodytarum</name>
    <name type="common">fe'i banana</name>
    <dbReference type="NCBI Taxonomy" id="320322"/>
    <lineage>
        <taxon>Eukaryota</taxon>
        <taxon>Viridiplantae</taxon>
        <taxon>Streptophyta</taxon>
        <taxon>Embryophyta</taxon>
        <taxon>Tracheophyta</taxon>
        <taxon>Spermatophyta</taxon>
        <taxon>Magnoliopsida</taxon>
        <taxon>Liliopsida</taxon>
        <taxon>Zingiberales</taxon>
        <taxon>Musaceae</taxon>
        <taxon>Musa</taxon>
    </lineage>
</organism>
<dbReference type="EMBL" id="CP097502">
    <property type="protein sequence ID" value="URD71991.1"/>
    <property type="molecule type" value="Genomic_DNA"/>
</dbReference>
<accession>A0A9E7E7W8</accession>